<dbReference type="GO" id="GO:0006511">
    <property type="term" value="P:ubiquitin-dependent protein catabolic process"/>
    <property type="evidence" value="ECO:0007669"/>
    <property type="project" value="InterPro"/>
</dbReference>
<evidence type="ECO:0000313" key="7">
    <source>
        <dbReference type="EMBL" id="HGM58214.1"/>
    </source>
</evidence>
<evidence type="ECO:0000256" key="2">
    <source>
        <dbReference type="ARBA" id="ARBA00022490"/>
    </source>
</evidence>
<evidence type="ECO:0000256" key="5">
    <source>
        <dbReference type="PROSITE-ProRule" id="PRU00808"/>
    </source>
</evidence>
<dbReference type="PANTHER" id="PTHR11599">
    <property type="entry name" value="PROTEASOME SUBUNIT ALPHA/BETA"/>
    <property type="match status" value="1"/>
</dbReference>
<dbReference type="Gene3D" id="3.60.20.10">
    <property type="entry name" value="Glutamine Phosphoribosylpyrophosphate, subunit 1, domain 1"/>
    <property type="match status" value="1"/>
</dbReference>
<evidence type="ECO:0000259" key="6">
    <source>
        <dbReference type="SMART" id="SM00948"/>
    </source>
</evidence>
<dbReference type="GO" id="GO:0004298">
    <property type="term" value="F:threonine-type endopeptidase activity"/>
    <property type="evidence" value="ECO:0007669"/>
    <property type="project" value="InterPro"/>
</dbReference>
<dbReference type="GO" id="GO:0005737">
    <property type="term" value="C:cytoplasm"/>
    <property type="evidence" value="ECO:0007669"/>
    <property type="project" value="UniProtKB-SubCell"/>
</dbReference>
<evidence type="ECO:0000256" key="1">
    <source>
        <dbReference type="ARBA" id="ARBA00004496"/>
    </source>
</evidence>
<accession>A0A7C4D6Q2</accession>
<dbReference type="SUPFAM" id="SSF56235">
    <property type="entry name" value="N-terminal nucleophile aminohydrolases (Ntn hydrolases)"/>
    <property type="match status" value="1"/>
</dbReference>
<dbReference type="CDD" id="cd01911">
    <property type="entry name" value="proteasome_alpha"/>
    <property type="match status" value="1"/>
</dbReference>
<evidence type="ECO:0000256" key="3">
    <source>
        <dbReference type="ARBA" id="ARBA00022942"/>
    </source>
</evidence>
<dbReference type="InterPro" id="IPR001353">
    <property type="entry name" value="Proteasome_sua/b"/>
</dbReference>
<dbReference type="HAMAP" id="MF_00289_A">
    <property type="entry name" value="Proteasome_A_A"/>
    <property type="match status" value="1"/>
</dbReference>
<dbReference type="GO" id="GO:0019773">
    <property type="term" value="C:proteasome core complex, alpha-subunit complex"/>
    <property type="evidence" value="ECO:0007669"/>
    <property type="project" value="UniProtKB-UniRule"/>
</dbReference>
<dbReference type="InterPro" id="IPR050115">
    <property type="entry name" value="Proteasome_alpha"/>
</dbReference>
<organism evidence="7">
    <name type="scientific">Staphylothermus marinus</name>
    <dbReference type="NCBI Taxonomy" id="2280"/>
    <lineage>
        <taxon>Archaea</taxon>
        <taxon>Thermoproteota</taxon>
        <taxon>Thermoprotei</taxon>
        <taxon>Desulfurococcales</taxon>
        <taxon>Desulfurococcaceae</taxon>
        <taxon>Staphylothermus</taxon>
    </lineage>
</organism>
<comment type="subcellular location">
    <subcellularLocation>
        <location evidence="1 4">Cytoplasm</location>
    </subcellularLocation>
</comment>
<dbReference type="SMART" id="SM00948">
    <property type="entry name" value="Proteasome_A_N"/>
    <property type="match status" value="1"/>
</dbReference>
<comment type="activity regulation">
    <text evidence="4">The formation of the proteasomal ATPase PAN-20S proteasome complex, via the docking of the C-termini of PAN into the intersubunit pockets in the alpha-rings, triggers opening of the gate for substrate entry. Interconversion between the open-gate and close-gate conformations leads to a dynamic regulation of the 20S proteasome proteolysis activity.</text>
</comment>
<dbReference type="NCBIfam" id="TIGR03633">
    <property type="entry name" value="arc_protsome_A"/>
    <property type="match status" value="1"/>
</dbReference>
<dbReference type="Pfam" id="PF00227">
    <property type="entry name" value="Proteasome"/>
    <property type="match status" value="1"/>
</dbReference>
<dbReference type="InterPro" id="IPR029055">
    <property type="entry name" value="Ntn_hydrolases_N"/>
</dbReference>
<comment type="caution">
    <text evidence="7">The sequence shown here is derived from an EMBL/GenBank/DDBJ whole genome shotgun (WGS) entry which is preliminary data.</text>
</comment>
<keyword evidence="3 4" id="KW-0647">Proteasome</keyword>
<dbReference type="InterPro" id="IPR000426">
    <property type="entry name" value="Proteasome_asu_N"/>
</dbReference>
<name>A0A7C4D6Q2_STAMA</name>
<comment type="subunit">
    <text evidence="4">The 20S proteasome core is composed of 14 alpha and 14 beta subunits that assemble into four stacked heptameric rings, resulting in a barrel-shaped structure. The two inner rings, each composed of seven catalytic beta subunits, are sandwiched by two outer rings, each composed of seven alpha subunits. The catalytic chamber with the active sites is on the inside of the barrel. Has a gated structure, the ends of the cylinder being occluded by the N-termini of the alpha-subunits. Is capped at one or both ends by the proteasome regulatory ATPase, PAN.</text>
</comment>
<dbReference type="InterPro" id="IPR019982">
    <property type="entry name" value="Proteasome_asu_arc"/>
</dbReference>
<reference evidence="7" key="1">
    <citation type="journal article" date="2020" name="mSystems">
        <title>Genome- and Community-Level Interaction Insights into Carbon Utilization and Element Cycling Functions of Hydrothermarchaeota in Hydrothermal Sediment.</title>
        <authorList>
            <person name="Zhou Z."/>
            <person name="Liu Y."/>
            <person name="Xu W."/>
            <person name="Pan J."/>
            <person name="Luo Z.H."/>
            <person name="Li M."/>
        </authorList>
    </citation>
    <scope>NUCLEOTIDE SEQUENCE [LARGE SCALE GENOMIC DNA]</scope>
    <source>
        <strain evidence="8">SpSt-622</strain>
        <strain evidence="7">SpSt-642</strain>
    </source>
</reference>
<protein>
    <recommendedName>
        <fullName evidence="4">Proteasome subunit alpha</fullName>
    </recommendedName>
    <alternativeName>
        <fullName evidence="4">20S proteasome alpha subunit</fullName>
    </alternativeName>
    <alternativeName>
        <fullName evidence="4">Proteasome core protein PsmA</fullName>
    </alternativeName>
</protein>
<proteinExistence type="inferred from homology"/>
<dbReference type="EMBL" id="DTBJ01000013">
    <property type="protein sequence ID" value="HGM58214.1"/>
    <property type="molecule type" value="Genomic_DNA"/>
</dbReference>
<dbReference type="EMBL" id="DTAN01000049">
    <property type="protein sequence ID" value="HGU64830.1"/>
    <property type="molecule type" value="Genomic_DNA"/>
</dbReference>
<evidence type="ECO:0000313" key="8">
    <source>
        <dbReference type="EMBL" id="HGU64830.1"/>
    </source>
</evidence>
<dbReference type="InterPro" id="IPR023332">
    <property type="entry name" value="Proteasome_alpha-type"/>
</dbReference>
<keyword evidence="7" id="KW-0378">Hydrolase</keyword>
<comment type="similarity">
    <text evidence="4 5">Belongs to the peptidase T1A family.</text>
</comment>
<evidence type="ECO:0000256" key="4">
    <source>
        <dbReference type="HAMAP-Rule" id="MF_00289"/>
    </source>
</evidence>
<feature type="domain" description="Proteasome alpha-type subunits" evidence="6">
    <location>
        <begin position="11"/>
        <end position="33"/>
    </location>
</feature>
<gene>
    <name evidence="4 7" type="primary">psmA</name>
    <name evidence="8" type="ORF">ENT92_01250</name>
    <name evidence="7" type="ORF">ENU14_01300</name>
</gene>
<dbReference type="PROSITE" id="PS51475">
    <property type="entry name" value="PROTEASOME_ALPHA_2"/>
    <property type="match status" value="1"/>
</dbReference>
<comment type="function">
    <text evidence="4">Component of the proteasome core, a large protease complex with broad specificity involved in protein degradation.</text>
</comment>
<dbReference type="Pfam" id="PF10584">
    <property type="entry name" value="Proteasome_A_N"/>
    <property type="match status" value="1"/>
</dbReference>
<sequence length="251" mass="28250">MGVGIPPAAAYDRAITIFAPDGRIYQVEYAFESVRRGWTTVGIKSKHGAVVVVHKKKISPLVDEKLVQKIFIIDDHIGASYAGLAGDGRVLIEYARQLALLHRFYYDEPIPVELLAKQICDVKQAYTQHAGVRPFGVSIIFAGVDVDNTTQLFTTDPNGRYLSYYAVSIGEKSNEAISYIEKHYSYEKSLTDIIKLGIETIVNVVTEEEVTSENIEAGYISVDEKKFKIMTSRDISEYYNELVREGRIKRK</sequence>
<dbReference type="GO" id="GO:0010498">
    <property type="term" value="P:proteasomal protein catabolic process"/>
    <property type="evidence" value="ECO:0007669"/>
    <property type="project" value="UniProtKB-UniRule"/>
</dbReference>
<dbReference type="AlphaFoldDB" id="A0A7C4D6Q2"/>
<dbReference type="NCBIfam" id="NF003075">
    <property type="entry name" value="PRK03996.1"/>
    <property type="match status" value="1"/>
</dbReference>
<keyword evidence="2 4" id="KW-0963">Cytoplasm</keyword>
<dbReference type="FunFam" id="3.60.20.10:FF:000004">
    <property type="entry name" value="Proteasome subunit alpha type-4"/>
    <property type="match status" value="1"/>
</dbReference>